<evidence type="ECO:0000256" key="7">
    <source>
        <dbReference type="ARBA" id="ARBA00023136"/>
    </source>
</evidence>
<keyword evidence="7" id="KW-0472">Membrane</keyword>
<dbReference type="GO" id="GO:0016020">
    <property type="term" value="C:membrane"/>
    <property type="evidence" value="ECO:0007669"/>
    <property type="project" value="UniProtKB-SubCell"/>
</dbReference>
<dbReference type="PRINTS" id="PR00125">
    <property type="entry name" value="ATPASEDELTA"/>
</dbReference>
<comment type="similarity">
    <text evidence="2">Belongs to the ATPase delta chain family.</text>
</comment>
<evidence type="ECO:0000256" key="6">
    <source>
        <dbReference type="ARBA" id="ARBA00023065"/>
    </source>
</evidence>
<evidence type="ECO:0000313" key="10">
    <source>
        <dbReference type="Proteomes" id="UP000664203"/>
    </source>
</evidence>
<keyword evidence="6" id="KW-0406">Ion transport</keyword>
<dbReference type="InterPro" id="IPR020781">
    <property type="entry name" value="ATPase_OSCP/d_CS"/>
</dbReference>
<dbReference type="NCBIfam" id="TIGR01145">
    <property type="entry name" value="ATP_synt_delta"/>
    <property type="match status" value="1"/>
</dbReference>
<evidence type="ECO:0000313" key="9">
    <source>
        <dbReference type="EMBL" id="CAF9943239.1"/>
    </source>
</evidence>
<dbReference type="Proteomes" id="UP000664203">
    <property type="component" value="Unassembled WGS sequence"/>
</dbReference>
<dbReference type="GO" id="GO:0046933">
    <property type="term" value="F:proton-transporting ATP synthase activity, rotational mechanism"/>
    <property type="evidence" value="ECO:0007669"/>
    <property type="project" value="InterPro"/>
</dbReference>
<dbReference type="OrthoDB" id="1262810at2759"/>
<keyword evidence="5" id="KW-0375">Hydrogen ion transport</keyword>
<evidence type="ECO:0000256" key="2">
    <source>
        <dbReference type="ARBA" id="ARBA00007046"/>
    </source>
</evidence>
<evidence type="ECO:0000256" key="4">
    <source>
        <dbReference type="ARBA" id="ARBA00022448"/>
    </source>
</evidence>
<dbReference type="PROSITE" id="PS00389">
    <property type="entry name" value="ATPASE_DELTA"/>
    <property type="match status" value="1"/>
</dbReference>
<dbReference type="PANTHER" id="PTHR11910">
    <property type="entry name" value="ATP SYNTHASE DELTA CHAIN"/>
    <property type="match status" value="1"/>
</dbReference>
<dbReference type="InterPro" id="IPR000711">
    <property type="entry name" value="ATPase_OSCP/dsu"/>
</dbReference>
<dbReference type="EMBL" id="CAJPDR010000935">
    <property type="protein sequence ID" value="CAF9943239.1"/>
    <property type="molecule type" value="Genomic_DNA"/>
</dbReference>
<dbReference type="InterPro" id="IPR026015">
    <property type="entry name" value="ATP_synth_OSCP/delta_N_sf"/>
</dbReference>
<dbReference type="AlphaFoldDB" id="A0A8H3J9P7"/>
<reference evidence="9" key="1">
    <citation type="submission" date="2021-03" db="EMBL/GenBank/DDBJ databases">
        <authorList>
            <person name="Tagirdzhanova G."/>
        </authorList>
    </citation>
    <scope>NUCLEOTIDE SEQUENCE</scope>
</reference>
<dbReference type="SUPFAM" id="SSF47928">
    <property type="entry name" value="N-terminal domain of the delta subunit of the F1F0-ATP synthase"/>
    <property type="match status" value="1"/>
</dbReference>
<keyword evidence="10" id="KW-1185">Reference proteome</keyword>
<comment type="subcellular location">
    <subcellularLocation>
        <location evidence="1">Membrane</location>
    </subcellularLocation>
</comment>
<evidence type="ECO:0000256" key="1">
    <source>
        <dbReference type="ARBA" id="ARBA00004370"/>
    </source>
</evidence>
<evidence type="ECO:0000256" key="8">
    <source>
        <dbReference type="ARBA" id="ARBA00023310"/>
    </source>
</evidence>
<evidence type="ECO:0000256" key="3">
    <source>
        <dbReference type="ARBA" id="ARBA00014723"/>
    </source>
</evidence>
<comment type="caution">
    <text evidence="9">The sequence shown here is derived from an EMBL/GenBank/DDBJ whole genome shotgun (WGS) entry which is preliminary data.</text>
</comment>
<organism evidence="9 10">
    <name type="scientific">Alectoria fallacina</name>
    <dbReference type="NCBI Taxonomy" id="1903189"/>
    <lineage>
        <taxon>Eukaryota</taxon>
        <taxon>Fungi</taxon>
        <taxon>Dikarya</taxon>
        <taxon>Ascomycota</taxon>
        <taxon>Pezizomycotina</taxon>
        <taxon>Lecanoromycetes</taxon>
        <taxon>OSLEUM clade</taxon>
        <taxon>Lecanoromycetidae</taxon>
        <taxon>Lecanorales</taxon>
        <taxon>Lecanorineae</taxon>
        <taxon>Parmeliaceae</taxon>
        <taxon>Alectoria</taxon>
    </lineage>
</organism>
<accession>A0A8H3J9P7</accession>
<protein>
    <recommendedName>
        <fullName evidence="3">ATP synthase subunit 5, mitochondrial</fullName>
    </recommendedName>
</protein>
<keyword evidence="4" id="KW-0813">Transport</keyword>
<gene>
    <name evidence="9" type="primary">ATP5</name>
    <name evidence="9" type="ORF">ALECFALPRED_010898</name>
</gene>
<evidence type="ECO:0000256" key="5">
    <source>
        <dbReference type="ARBA" id="ARBA00022781"/>
    </source>
</evidence>
<keyword evidence="8" id="KW-0066">ATP synthesis</keyword>
<sequence length="229" mass="24473">MLSRQLRTVTSRAAASRTSCIIAPPALRTYAQAAPAQDAKPPVALYGLDGTYASALYTAAVKTSALETTSKSLAALAEVFKKDPKLPVILTAPTLTPGDKSQIIQELQRHMGGQDKGDTVKNFLKTLADNNRLGILEGVCEKFTTLMGAARGEIDLTITSASKLDPKTLQRLETAVSKSEYSQGKKLKVIPKVNSEIKGGLVVEIGDRTIDLSVSSKISKMNKLLTDTL</sequence>
<proteinExistence type="inferred from homology"/>
<dbReference type="Pfam" id="PF00213">
    <property type="entry name" value="OSCP"/>
    <property type="match status" value="1"/>
</dbReference>
<dbReference type="Gene3D" id="1.10.520.20">
    <property type="entry name" value="N-terminal domain of the delta subunit of the F1F0-ATP synthase"/>
    <property type="match status" value="1"/>
</dbReference>
<name>A0A8H3J9P7_9LECA</name>
<dbReference type="HAMAP" id="MF_01416">
    <property type="entry name" value="ATP_synth_delta_bact"/>
    <property type="match status" value="1"/>
</dbReference>